<sequence length="93" mass="9654">MAVVPNGTSQECSSCGTVVKKSLSTRTRVCRCGCELDRDHNNAALNILQKGIGTVGHTGTYGLDPLNASGEMTSTLVGAILSEQVASQTEESP</sequence>
<evidence type="ECO:0000313" key="4">
    <source>
        <dbReference type="Proteomes" id="UP001526426"/>
    </source>
</evidence>
<organism evidence="3 4">
    <name type="scientific">Spirulina subsalsa FACHB-351</name>
    <dbReference type="NCBI Taxonomy" id="234711"/>
    <lineage>
        <taxon>Bacteria</taxon>
        <taxon>Bacillati</taxon>
        <taxon>Cyanobacteriota</taxon>
        <taxon>Cyanophyceae</taxon>
        <taxon>Spirulinales</taxon>
        <taxon>Spirulinaceae</taxon>
        <taxon>Spirulina</taxon>
    </lineage>
</organism>
<evidence type="ECO:0000259" key="2">
    <source>
        <dbReference type="Pfam" id="PF07282"/>
    </source>
</evidence>
<dbReference type="EMBL" id="JAIHOM010000035">
    <property type="protein sequence ID" value="MCW6036370.1"/>
    <property type="molecule type" value="Genomic_DNA"/>
</dbReference>
<gene>
    <name evidence="3" type="ORF">K4A83_08825</name>
</gene>
<dbReference type="InterPro" id="IPR010095">
    <property type="entry name" value="Cas12f1-like_TNB"/>
</dbReference>
<dbReference type="Pfam" id="PF07282">
    <property type="entry name" value="Cas12f1-like_TNB"/>
    <property type="match status" value="1"/>
</dbReference>
<evidence type="ECO:0000313" key="3">
    <source>
        <dbReference type="EMBL" id="MCW6036370.1"/>
    </source>
</evidence>
<feature type="domain" description="Cas12f1-like TNB" evidence="2">
    <location>
        <begin position="3"/>
        <end position="47"/>
    </location>
</feature>
<proteinExistence type="predicted"/>
<keyword evidence="1" id="KW-0238">DNA-binding</keyword>
<comment type="caution">
    <text evidence="3">The sequence shown here is derived from an EMBL/GenBank/DDBJ whole genome shotgun (WGS) entry which is preliminary data.</text>
</comment>
<keyword evidence="4" id="KW-1185">Reference proteome</keyword>
<dbReference type="Proteomes" id="UP001526426">
    <property type="component" value="Unassembled WGS sequence"/>
</dbReference>
<reference evidence="3 4" key="1">
    <citation type="submission" date="2021-08" db="EMBL/GenBank/DDBJ databases">
        <title>Draft genome sequence of Spirulina subsalsa with high tolerance to salinity and hype-accumulation of phycocyanin.</title>
        <authorList>
            <person name="Pei H."/>
            <person name="Jiang L."/>
        </authorList>
    </citation>
    <scope>NUCLEOTIDE SEQUENCE [LARGE SCALE GENOMIC DNA]</scope>
    <source>
        <strain evidence="3 4">FACHB-351</strain>
    </source>
</reference>
<name>A0ABT3L5U2_9CYAN</name>
<accession>A0ABT3L5U2</accession>
<evidence type="ECO:0000256" key="1">
    <source>
        <dbReference type="ARBA" id="ARBA00023125"/>
    </source>
</evidence>
<protein>
    <submittedName>
        <fullName evidence="3">Transposase</fullName>
    </submittedName>
</protein>